<organism evidence="2 3">
    <name type="scientific">Aquabacterium lacunae</name>
    <dbReference type="NCBI Taxonomy" id="2528630"/>
    <lineage>
        <taxon>Bacteria</taxon>
        <taxon>Pseudomonadati</taxon>
        <taxon>Pseudomonadota</taxon>
        <taxon>Betaproteobacteria</taxon>
        <taxon>Burkholderiales</taxon>
        <taxon>Aquabacterium</taxon>
    </lineage>
</organism>
<sequence length="349" mass="36417">MTAPRVPMALTCRVSPAATELSLRWQSAPARPLGHDQVRVAVQVASVNPIDVKRAAGYGQRVLSLMGAGGAELVLGNDFAGVVTEVGSGVKHLAPGVRVWGLVPTGAQGSHRSEVCVSTRWVRPLPDGVPMASAAVLPYTFTTLWRALAAVGLDAQTAGACRVLINGAGGALGQLAIQVLSRWGASVTAVCGPRSLERSVALGAAQVVDRHATALSAVPSAFDATLNFGLWADDAEVMARLHASARGHATTVHPLLAEIDAHGWMAGGLSCWRAWQGGRRRLQGIAPPARQAWTVFRPDEGAMDALQASLLSRPLVLDVAHRAPFGQADSAFVHVGQGRSTRAVLVAHL</sequence>
<name>A0A4Q9H5T8_9BURK</name>
<proteinExistence type="predicted"/>
<dbReference type="PANTHER" id="PTHR11695">
    <property type="entry name" value="ALCOHOL DEHYDROGENASE RELATED"/>
    <property type="match status" value="1"/>
</dbReference>
<evidence type="ECO:0000313" key="3">
    <source>
        <dbReference type="Proteomes" id="UP000292120"/>
    </source>
</evidence>
<gene>
    <name evidence="2" type="ORF">EYS42_07420</name>
</gene>
<dbReference type="Pfam" id="PF08240">
    <property type="entry name" value="ADH_N"/>
    <property type="match status" value="1"/>
</dbReference>
<keyword evidence="3" id="KW-1185">Reference proteome</keyword>
<dbReference type="Gene3D" id="3.90.180.10">
    <property type="entry name" value="Medium-chain alcohol dehydrogenases, catalytic domain"/>
    <property type="match status" value="1"/>
</dbReference>
<dbReference type="Gene3D" id="3.40.50.720">
    <property type="entry name" value="NAD(P)-binding Rossmann-like Domain"/>
    <property type="match status" value="1"/>
</dbReference>
<evidence type="ECO:0000313" key="2">
    <source>
        <dbReference type="EMBL" id="TBO32977.1"/>
    </source>
</evidence>
<dbReference type="SUPFAM" id="SSF51735">
    <property type="entry name" value="NAD(P)-binding Rossmann-fold domains"/>
    <property type="match status" value="1"/>
</dbReference>
<dbReference type="PANTHER" id="PTHR11695:SF294">
    <property type="entry name" value="RETICULON-4-INTERACTING PROTEIN 1, MITOCHONDRIAL"/>
    <property type="match status" value="1"/>
</dbReference>
<accession>A0A4Q9H5T8</accession>
<dbReference type="InterPro" id="IPR050700">
    <property type="entry name" value="YIM1/Zinc_Alcohol_DH_Fams"/>
</dbReference>
<dbReference type="InterPro" id="IPR011032">
    <property type="entry name" value="GroES-like_sf"/>
</dbReference>
<dbReference type="SUPFAM" id="SSF50129">
    <property type="entry name" value="GroES-like"/>
    <property type="match status" value="1"/>
</dbReference>
<dbReference type="InterPro" id="IPR013154">
    <property type="entry name" value="ADH-like_N"/>
</dbReference>
<dbReference type="OrthoDB" id="9787435at2"/>
<dbReference type="SMART" id="SM00829">
    <property type="entry name" value="PKS_ER"/>
    <property type="match status" value="1"/>
</dbReference>
<evidence type="ECO:0000259" key="1">
    <source>
        <dbReference type="SMART" id="SM00829"/>
    </source>
</evidence>
<feature type="domain" description="Enoyl reductase (ER)" evidence="1">
    <location>
        <begin position="20"/>
        <end position="345"/>
    </location>
</feature>
<dbReference type="GO" id="GO:0016491">
    <property type="term" value="F:oxidoreductase activity"/>
    <property type="evidence" value="ECO:0007669"/>
    <property type="project" value="InterPro"/>
</dbReference>
<comment type="caution">
    <text evidence="2">The sequence shown here is derived from an EMBL/GenBank/DDBJ whole genome shotgun (WGS) entry which is preliminary data.</text>
</comment>
<dbReference type="InterPro" id="IPR020843">
    <property type="entry name" value="ER"/>
</dbReference>
<reference evidence="2 3" key="1">
    <citation type="submission" date="2019-02" db="EMBL/GenBank/DDBJ databases">
        <title>Aquabacterium sp. strain KMB7.</title>
        <authorList>
            <person name="Chen W.-M."/>
        </authorList>
    </citation>
    <scope>NUCLEOTIDE SEQUENCE [LARGE SCALE GENOMIC DNA]</scope>
    <source>
        <strain evidence="2 3">KMB7</strain>
    </source>
</reference>
<dbReference type="EMBL" id="SIXI01000002">
    <property type="protein sequence ID" value="TBO32977.1"/>
    <property type="molecule type" value="Genomic_DNA"/>
</dbReference>
<dbReference type="InterPro" id="IPR036291">
    <property type="entry name" value="NAD(P)-bd_dom_sf"/>
</dbReference>
<dbReference type="Proteomes" id="UP000292120">
    <property type="component" value="Unassembled WGS sequence"/>
</dbReference>
<dbReference type="AlphaFoldDB" id="A0A4Q9H5T8"/>
<protein>
    <submittedName>
        <fullName evidence="2">Zinc-binding alcohol dehydrogenase</fullName>
    </submittedName>
</protein>